<dbReference type="NCBIfam" id="TIGR02135">
    <property type="entry name" value="phoU_full"/>
    <property type="match status" value="1"/>
</dbReference>
<dbReference type="GO" id="GO:0030643">
    <property type="term" value="P:intracellular phosphate ion homeostasis"/>
    <property type="evidence" value="ECO:0007669"/>
    <property type="project" value="InterPro"/>
</dbReference>
<dbReference type="InterPro" id="IPR028366">
    <property type="entry name" value="PhoU"/>
</dbReference>
<keyword evidence="11" id="KW-1185">Reference proteome</keyword>
<dbReference type="InterPro" id="IPR026022">
    <property type="entry name" value="PhoU_dom"/>
</dbReference>
<dbReference type="RefSeq" id="WP_071481491.1">
    <property type="nucleotide sequence ID" value="NZ_CP024899.1"/>
</dbReference>
<comment type="subunit">
    <text evidence="3 8">Homodimer.</text>
</comment>
<dbReference type="FunFam" id="1.20.58.220:FF:000004">
    <property type="entry name" value="Phosphate-specific transport system accessory protein PhoU"/>
    <property type="match status" value="1"/>
</dbReference>
<proteinExistence type="inferred from homology"/>
<comment type="subcellular location">
    <subcellularLocation>
        <location evidence="1 8">Cytoplasm</location>
    </subcellularLocation>
</comment>
<dbReference type="KEGG" id="rbg:BG454_15430"/>
<organism evidence="10 11">
    <name type="scientific">Roseinatronobacter bogoriensis subsp. barguzinensis</name>
    <dbReference type="NCBI Taxonomy" id="441209"/>
    <lineage>
        <taxon>Bacteria</taxon>
        <taxon>Pseudomonadati</taxon>
        <taxon>Pseudomonadota</taxon>
        <taxon>Alphaproteobacteria</taxon>
        <taxon>Rhodobacterales</taxon>
        <taxon>Paracoccaceae</taxon>
        <taxon>Roseinatronobacter</taxon>
    </lineage>
</organism>
<dbReference type="Pfam" id="PF01895">
    <property type="entry name" value="PhoU"/>
    <property type="match status" value="2"/>
</dbReference>
<evidence type="ECO:0000256" key="2">
    <source>
        <dbReference type="ARBA" id="ARBA00008107"/>
    </source>
</evidence>
<dbReference type="GO" id="GO:0045936">
    <property type="term" value="P:negative regulation of phosphate metabolic process"/>
    <property type="evidence" value="ECO:0007669"/>
    <property type="project" value="InterPro"/>
</dbReference>
<dbReference type="SUPFAM" id="SSF109755">
    <property type="entry name" value="PhoU-like"/>
    <property type="match status" value="1"/>
</dbReference>
<evidence type="ECO:0000313" key="11">
    <source>
        <dbReference type="Proteomes" id="UP000228948"/>
    </source>
</evidence>
<dbReference type="EMBL" id="CP024899">
    <property type="protein sequence ID" value="ATX67037.1"/>
    <property type="molecule type" value="Genomic_DNA"/>
</dbReference>
<comment type="similarity">
    <text evidence="2 8">Belongs to the PhoU family.</text>
</comment>
<dbReference type="Gene3D" id="1.20.58.220">
    <property type="entry name" value="Phosphate transport system protein phou homolog 2, domain 2"/>
    <property type="match status" value="1"/>
</dbReference>
<reference evidence="10 11" key="1">
    <citation type="submission" date="2017-11" db="EMBL/GenBank/DDBJ databases">
        <title>Revised Sequence and Annotation of the Rhodobaca barguzinensis strain alga05 Genome.</title>
        <authorList>
            <person name="Kopejtka K."/>
            <person name="Tomasch J.M."/>
            <person name="Bunk B."/>
            <person name="Koblizek M."/>
        </authorList>
    </citation>
    <scope>NUCLEOTIDE SEQUENCE [LARGE SCALE GENOMIC DNA]</scope>
    <source>
        <strain evidence="11">alga05</strain>
    </source>
</reference>
<dbReference type="Proteomes" id="UP000228948">
    <property type="component" value="Chromosome"/>
</dbReference>
<keyword evidence="6 8" id="KW-0592">Phosphate transport</keyword>
<evidence type="ECO:0000256" key="8">
    <source>
        <dbReference type="PIRNR" id="PIRNR003107"/>
    </source>
</evidence>
<name>A0A2K8KC73_9RHOB</name>
<feature type="domain" description="PhoU" evidence="9">
    <location>
        <begin position="22"/>
        <end position="108"/>
    </location>
</feature>
<evidence type="ECO:0000313" key="10">
    <source>
        <dbReference type="EMBL" id="ATX67037.1"/>
    </source>
</evidence>
<keyword evidence="4 8" id="KW-0813">Transport</keyword>
<dbReference type="GO" id="GO:0006817">
    <property type="term" value="P:phosphate ion transport"/>
    <property type="evidence" value="ECO:0007669"/>
    <property type="project" value="UniProtKB-KW"/>
</dbReference>
<evidence type="ECO:0000256" key="1">
    <source>
        <dbReference type="ARBA" id="ARBA00004496"/>
    </source>
</evidence>
<sequence>MKPHTLSAFDRDLEAISLNVLAMGGHVEAAIMNAARALENRDEDLAAQVVQGDKLIDAAEEEINNQVVRLLALRQPHADDLRAAVAVMKMAGELERLGDYAKNMGKRVPILINAPIIEGAAGALRRQARLVGQMLKDMLDSFARMDAELARDVISRDIEVDDMTNALFREFITHMMEDPRNITPCLHYVFIAKNIERMGDLVTHGAEQVIFVTEGRHAGPREKGHSTATIAAPKE</sequence>
<dbReference type="AlphaFoldDB" id="A0A2K8KC73"/>
<keyword evidence="5 8" id="KW-0963">Cytoplasm</keyword>
<dbReference type="STRING" id="441209.GCA_001870665_02870"/>
<dbReference type="OrthoDB" id="9814256at2"/>
<evidence type="ECO:0000259" key="9">
    <source>
        <dbReference type="Pfam" id="PF01895"/>
    </source>
</evidence>
<protein>
    <recommendedName>
        <fullName evidence="8">Phosphate-specific transport system accessory protein PhoU</fullName>
    </recommendedName>
</protein>
<evidence type="ECO:0000256" key="6">
    <source>
        <dbReference type="ARBA" id="ARBA00022592"/>
    </source>
</evidence>
<evidence type="ECO:0000256" key="7">
    <source>
        <dbReference type="ARBA" id="ARBA00056181"/>
    </source>
</evidence>
<evidence type="ECO:0000256" key="4">
    <source>
        <dbReference type="ARBA" id="ARBA00022448"/>
    </source>
</evidence>
<accession>A0A2K8KC73</accession>
<dbReference type="GO" id="GO:0005737">
    <property type="term" value="C:cytoplasm"/>
    <property type="evidence" value="ECO:0007669"/>
    <property type="project" value="UniProtKB-SubCell"/>
</dbReference>
<evidence type="ECO:0000256" key="3">
    <source>
        <dbReference type="ARBA" id="ARBA00011738"/>
    </source>
</evidence>
<comment type="function">
    <text evidence="7 8">Plays a role in the regulation of phosphate uptake.</text>
</comment>
<dbReference type="PANTHER" id="PTHR42930:SF3">
    <property type="entry name" value="PHOSPHATE-SPECIFIC TRANSPORT SYSTEM ACCESSORY PROTEIN PHOU"/>
    <property type="match status" value="1"/>
</dbReference>
<dbReference type="PIRSF" id="PIRSF003107">
    <property type="entry name" value="PhoU"/>
    <property type="match status" value="1"/>
</dbReference>
<gene>
    <name evidence="10" type="primary">phoU</name>
    <name evidence="10" type="ORF">BG454_15430</name>
</gene>
<dbReference type="InterPro" id="IPR038078">
    <property type="entry name" value="PhoU-like_sf"/>
</dbReference>
<dbReference type="PANTHER" id="PTHR42930">
    <property type="entry name" value="PHOSPHATE-SPECIFIC TRANSPORT SYSTEM ACCESSORY PROTEIN PHOU"/>
    <property type="match status" value="1"/>
</dbReference>
<feature type="domain" description="PhoU" evidence="9">
    <location>
        <begin position="124"/>
        <end position="209"/>
    </location>
</feature>
<evidence type="ECO:0000256" key="5">
    <source>
        <dbReference type="ARBA" id="ARBA00022490"/>
    </source>
</evidence>